<dbReference type="GO" id="GO:0003677">
    <property type="term" value="F:DNA binding"/>
    <property type="evidence" value="ECO:0007669"/>
    <property type="project" value="UniProtKB-KW"/>
</dbReference>
<name>A0ABD5A5G0_VIBSP</name>
<dbReference type="InterPro" id="IPR013762">
    <property type="entry name" value="Integrase-like_cat_sf"/>
</dbReference>
<dbReference type="PROSITE" id="PS51898">
    <property type="entry name" value="TYR_RECOMBINASE"/>
    <property type="match status" value="1"/>
</dbReference>
<evidence type="ECO:0000313" key="6">
    <source>
        <dbReference type="EMBL" id="MDP2488395.1"/>
    </source>
</evidence>
<comment type="caution">
    <text evidence="6">The sequence shown here is derived from an EMBL/GenBank/DDBJ whole genome shotgun (WGS) entry which is preliminary data.</text>
</comment>
<dbReference type="GO" id="GO:0015074">
    <property type="term" value="P:DNA integration"/>
    <property type="evidence" value="ECO:0007669"/>
    <property type="project" value="UniProtKB-KW"/>
</dbReference>
<keyword evidence="4" id="KW-0233">DNA recombination</keyword>
<organism evidence="6 7">
    <name type="scientific">Vibrio splendidus</name>
    <dbReference type="NCBI Taxonomy" id="29497"/>
    <lineage>
        <taxon>Bacteria</taxon>
        <taxon>Pseudomonadati</taxon>
        <taxon>Pseudomonadota</taxon>
        <taxon>Gammaproteobacteria</taxon>
        <taxon>Vibrionales</taxon>
        <taxon>Vibrionaceae</taxon>
        <taxon>Vibrio</taxon>
    </lineage>
</organism>
<proteinExistence type="inferred from homology"/>
<dbReference type="InterPro" id="IPR002104">
    <property type="entry name" value="Integrase_catalytic"/>
</dbReference>
<dbReference type="AlphaFoldDB" id="A0ABD5A5G0"/>
<dbReference type="GO" id="GO:0006310">
    <property type="term" value="P:DNA recombination"/>
    <property type="evidence" value="ECO:0007669"/>
    <property type="project" value="UniProtKB-KW"/>
</dbReference>
<evidence type="ECO:0000259" key="5">
    <source>
        <dbReference type="PROSITE" id="PS51898"/>
    </source>
</evidence>
<comment type="similarity">
    <text evidence="1">Belongs to the 'phage' integrase family.</text>
</comment>
<feature type="domain" description="Tyr recombinase" evidence="5">
    <location>
        <begin position="1"/>
        <end position="193"/>
    </location>
</feature>
<evidence type="ECO:0000256" key="3">
    <source>
        <dbReference type="ARBA" id="ARBA00023125"/>
    </source>
</evidence>
<sequence>MKRIANDDSDLLTSYMALILLLAICTGLRPSELVALTLNDLRKGDTLDTFELVINKALAITTASSTKNRSSNRVILLNTSSVEAIKKISNRNNIGFEQAVSSSLSELPLVRDPMTNQAFVNPKSLYNRSKAALKNRVCYRGVQPCRHSFATVCADGNISFENIASMLGHSSTTMVKTRYALYRKTAEGAQVLTQMNNLF</sequence>
<dbReference type="InterPro" id="IPR050090">
    <property type="entry name" value="Tyrosine_recombinase_XerCD"/>
</dbReference>
<gene>
    <name evidence="6" type="ORF">Q8W38_03550</name>
</gene>
<dbReference type="PANTHER" id="PTHR30349:SF41">
    <property type="entry name" value="INTEGRASE_RECOMBINASE PROTEIN MJ0367-RELATED"/>
    <property type="match status" value="1"/>
</dbReference>
<protein>
    <submittedName>
        <fullName evidence="6">Tyrosine-type recombinase/integrase</fullName>
    </submittedName>
</protein>
<evidence type="ECO:0000313" key="7">
    <source>
        <dbReference type="Proteomes" id="UP001177883"/>
    </source>
</evidence>
<keyword evidence="2" id="KW-0229">DNA integration</keyword>
<dbReference type="EMBL" id="JAUYVK010000002">
    <property type="protein sequence ID" value="MDP2488395.1"/>
    <property type="molecule type" value="Genomic_DNA"/>
</dbReference>
<evidence type="ECO:0000256" key="2">
    <source>
        <dbReference type="ARBA" id="ARBA00022908"/>
    </source>
</evidence>
<evidence type="ECO:0000256" key="4">
    <source>
        <dbReference type="ARBA" id="ARBA00023172"/>
    </source>
</evidence>
<evidence type="ECO:0000256" key="1">
    <source>
        <dbReference type="ARBA" id="ARBA00008857"/>
    </source>
</evidence>
<dbReference type="PANTHER" id="PTHR30349">
    <property type="entry name" value="PHAGE INTEGRASE-RELATED"/>
    <property type="match status" value="1"/>
</dbReference>
<dbReference type="Pfam" id="PF00589">
    <property type="entry name" value="Phage_integrase"/>
    <property type="match status" value="1"/>
</dbReference>
<reference evidence="6" key="1">
    <citation type="submission" date="2023-07" db="EMBL/GenBank/DDBJ databases">
        <title>Genome content predicts the carbon catabolic preferences of heterotrophic bacteria.</title>
        <authorList>
            <person name="Gralka M."/>
        </authorList>
    </citation>
    <scope>NUCLEOTIDE SEQUENCE</scope>
    <source>
        <strain evidence="6">6E03</strain>
    </source>
</reference>
<dbReference type="SUPFAM" id="SSF56349">
    <property type="entry name" value="DNA breaking-rejoining enzymes"/>
    <property type="match status" value="1"/>
</dbReference>
<dbReference type="Proteomes" id="UP001177883">
    <property type="component" value="Unassembled WGS sequence"/>
</dbReference>
<accession>A0ABD5A5G0</accession>
<keyword evidence="3" id="KW-0238">DNA-binding</keyword>
<dbReference type="InterPro" id="IPR011010">
    <property type="entry name" value="DNA_brk_join_enz"/>
</dbReference>
<dbReference type="Gene3D" id="1.10.443.10">
    <property type="entry name" value="Intergrase catalytic core"/>
    <property type="match status" value="1"/>
</dbReference>